<dbReference type="PROSITE" id="PS50111">
    <property type="entry name" value="CHEMOTAXIS_TRANSDUC_2"/>
    <property type="match status" value="1"/>
</dbReference>
<evidence type="ECO:0000313" key="6">
    <source>
        <dbReference type="Proteomes" id="UP000671852"/>
    </source>
</evidence>
<dbReference type="Proteomes" id="UP000671852">
    <property type="component" value="Chromosome"/>
</dbReference>
<protein>
    <submittedName>
        <fullName evidence="5">Chemotaxis protein</fullName>
    </submittedName>
</protein>
<evidence type="ECO:0000256" key="1">
    <source>
        <dbReference type="ARBA" id="ARBA00023224"/>
    </source>
</evidence>
<dbReference type="EMBL" id="CP046072">
    <property type="protein sequence ID" value="QSZ42827.1"/>
    <property type="molecule type" value="Genomic_DNA"/>
</dbReference>
<dbReference type="PANTHER" id="PTHR32089">
    <property type="entry name" value="METHYL-ACCEPTING CHEMOTAXIS PROTEIN MCPB"/>
    <property type="match status" value="1"/>
</dbReference>
<feature type="transmembrane region" description="Helical" evidence="3">
    <location>
        <begin position="12"/>
        <end position="31"/>
    </location>
</feature>
<keyword evidence="6" id="KW-1185">Reference proteome</keyword>
<dbReference type="AlphaFoldDB" id="A0A975B236"/>
<keyword evidence="3" id="KW-0812">Transmembrane</keyword>
<dbReference type="SUPFAM" id="SSF58104">
    <property type="entry name" value="Methyl-accepting chemotaxis protein (MCP) signaling domain"/>
    <property type="match status" value="1"/>
</dbReference>
<gene>
    <name evidence="5" type="ORF">GJV85_12120</name>
</gene>
<dbReference type="Pfam" id="PF00015">
    <property type="entry name" value="MCPsignal"/>
    <property type="match status" value="1"/>
</dbReference>
<reference evidence="5" key="2">
    <citation type="submission" date="2021-04" db="EMBL/GenBank/DDBJ databases">
        <title>Isolation and characterization of a novel species of the genus Sulfurimonas.</title>
        <authorList>
            <person name="Fukui M."/>
        </authorList>
    </citation>
    <scope>NUCLEOTIDE SEQUENCE</scope>
    <source>
        <strain evidence="5">H1576</strain>
    </source>
</reference>
<dbReference type="GO" id="GO:0016020">
    <property type="term" value="C:membrane"/>
    <property type="evidence" value="ECO:0007669"/>
    <property type="project" value="InterPro"/>
</dbReference>
<dbReference type="KEGG" id="saqt:GJV85_12120"/>
<evidence type="ECO:0000256" key="2">
    <source>
        <dbReference type="PROSITE-ProRule" id="PRU00284"/>
    </source>
</evidence>
<feature type="domain" description="Methyl-accepting transducer" evidence="4">
    <location>
        <begin position="177"/>
        <end position="313"/>
    </location>
</feature>
<name>A0A975B236_9BACT</name>
<dbReference type="Pfam" id="PF13682">
    <property type="entry name" value="CZB"/>
    <property type="match status" value="1"/>
</dbReference>
<organism evidence="5 6">
    <name type="scientific">Sulfurimonas aquatica</name>
    <dbReference type="NCBI Taxonomy" id="2672570"/>
    <lineage>
        <taxon>Bacteria</taxon>
        <taxon>Pseudomonadati</taxon>
        <taxon>Campylobacterota</taxon>
        <taxon>Epsilonproteobacteria</taxon>
        <taxon>Campylobacterales</taxon>
        <taxon>Sulfurimonadaceae</taxon>
        <taxon>Sulfurimonas</taxon>
    </lineage>
</organism>
<dbReference type="SMART" id="SM00283">
    <property type="entry name" value="MA"/>
    <property type="match status" value="1"/>
</dbReference>
<proteinExistence type="predicted"/>
<dbReference type="InterPro" id="IPR025991">
    <property type="entry name" value="Chemoreceptor_zinc-bind_dom"/>
</dbReference>
<accession>A0A975B236</accession>
<evidence type="ECO:0000259" key="4">
    <source>
        <dbReference type="PROSITE" id="PS50111"/>
    </source>
</evidence>
<reference evidence="5" key="1">
    <citation type="submission" date="2019-11" db="EMBL/GenBank/DDBJ databases">
        <authorList>
            <person name="Kojima H."/>
        </authorList>
    </citation>
    <scope>NUCLEOTIDE SEQUENCE</scope>
    <source>
        <strain evidence="5">H1576</strain>
    </source>
</reference>
<evidence type="ECO:0000256" key="3">
    <source>
        <dbReference type="SAM" id="Phobius"/>
    </source>
</evidence>
<keyword evidence="3" id="KW-0472">Membrane</keyword>
<dbReference type="Gene3D" id="1.10.287.950">
    <property type="entry name" value="Methyl-accepting chemotaxis protein"/>
    <property type="match status" value="1"/>
</dbReference>
<dbReference type="InterPro" id="IPR004089">
    <property type="entry name" value="MCPsignal_dom"/>
</dbReference>
<sequence>MNKSMSSLTKIQYANIISLGIFFIALIVEIYNYGFDIMRVVNLANFALAWYMFINIRKVQSNIRLFSTAMADAQSGILHNEIKDYKEGGELEDLRNHFNSLLVQLNAFVTSVSASITEASAKSSYPHIDEDKFSGQFLENINITNNAIASMHTDTTHIENAEVNAVISQIGQGVLGELSILQVDLSKSLESIEKIVEVSKDTEDSVSASSGAIDDVSENLQHLTEGVLQASQKIDELNQKTADINSVVDLIKDIADQTNLLALNAAIEAARAGEHGRGFAVVADEVRKLAERTQKATGEISISIQTFQQDASDLQDGSASMIEIAEKSSETINNFSSTLESFRHDAKVASSYAVNLENMVFVVLAKIDHTIYKSNAYSSVFRRKKRIDFPDVHSCNLGKWYLGSAKEKFSYSPIYKEIEKPHIKIHQLVDKNISYIEPEDRVLENSDEIVENFQNIEKLSTLLYQLMEDMLENGRKDSLAGTH</sequence>
<dbReference type="GO" id="GO:0007165">
    <property type="term" value="P:signal transduction"/>
    <property type="evidence" value="ECO:0007669"/>
    <property type="project" value="UniProtKB-KW"/>
</dbReference>
<evidence type="ECO:0000313" key="5">
    <source>
        <dbReference type="EMBL" id="QSZ42827.1"/>
    </source>
</evidence>
<keyword evidence="1 2" id="KW-0807">Transducer</keyword>
<keyword evidence="3" id="KW-1133">Transmembrane helix</keyword>
<dbReference type="PANTHER" id="PTHR32089:SF112">
    <property type="entry name" value="LYSOZYME-LIKE PROTEIN-RELATED"/>
    <property type="match status" value="1"/>
</dbReference>